<evidence type="ECO:0000256" key="9">
    <source>
        <dbReference type="ARBA" id="ARBA00022989"/>
    </source>
</evidence>
<dbReference type="PANTHER" id="PTHR40659:SF1">
    <property type="entry name" value="NICKEL_COBALT EFFLUX SYSTEM RCNA"/>
    <property type="match status" value="1"/>
</dbReference>
<feature type="transmembrane region" description="Helical" evidence="14">
    <location>
        <begin position="21"/>
        <end position="42"/>
    </location>
</feature>
<evidence type="ECO:0000256" key="3">
    <source>
        <dbReference type="ARBA" id="ARBA00010428"/>
    </source>
</evidence>
<reference evidence="15" key="1">
    <citation type="submission" date="2024-06" db="EMBL/GenBank/DDBJ databases">
        <authorList>
            <person name="Coelho C."/>
            <person name="Bento M."/>
            <person name="Garcia E."/>
            <person name="Camelo A."/>
            <person name="Brandao I."/>
            <person name="Espirito Santo C."/>
            <person name="Trovao J."/>
            <person name="Verissimo A."/>
            <person name="Costa J."/>
            <person name="Tiago I."/>
        </authorList>
    </citation>
    <scope>NUCLEOTIDE SEQUENCE</scope>
    <source>
        <strain evidence="15">KWT182</strain>
    </source>
</reference>
<feature type="transmembrane region" description="Helical" evidence="14">
    <location>
        <begin position="283"/>
        <end position="309"/>
    </location>
</feature>
<organism evidence="15">
    <name type="scientific">Acerihabitans sp. KWT182</name>
    <dbReference type="NCBI Taxonomy" id="3157919"/>
    <lineage>
        <taxon>Bacteria</taxon>
        <taxon>Pseudomonadati</taxon>
        <taxon>Pseudomonadota</taxon>
        <taxon>Gammaproteobacteria</taxon>
        <taxon>Enterobacterales</taxon>
        <taxon>Pectobacteriaceae</taxon>
        <taxon>Acerihabitans</taxon>
    </lineage>
</organism>
<feature type="transmembrane region" description="Helical" evidence="14">
    <location>
        <begin position="330"/>
        <end position="354"/>
    </location>
</feature>
<keyword evidence="5 14" id="KW-0813">Transport</keyword>
<dbReference type="GO" id="GO:0046583">
    <property type="term" value="F:monoatomic cation efflux transmembrane transporter activity"/>
    <property type="evidence" value="ECO:0007669"/>
    <property type="project" value="TreeGrafter"/>
</dbReference>
<evidence type="ECO:0000256" key="2">
    <source>
        <dbReference type="ARBA" id="ARBA00004651"/>
    </source>
</evidence>
<accession>A0AAU7Q6N9</accession>
<keyword evidence="7" id="KW-0533">Nickel</keyword>
<protein>
    <recommendedName>
        <fullName evidence="14">Nickel/cobalt efflux system</fullName>
    </recommendedName>
</protein>
<dbReference type="PANTHER" id="PTHR40659">
    <property type="entry name" value="NICKEL/COBALT EFFLUX SYSTEM RCNA"/>
    <property type="match status" value="1"/>
</dbReference>
<keyword evidence="13" id="KW-0170">Cobalt</keyword>
<evidence type="ECO:0000256" key="13">
    <source>
        <dbReference type="ARBA" id="ARBA00023285"/>
    </source>
</evidence>
<dbReference type="GO" id="GO:0015099">
    <property type="term" value="F:nickel cation transmembrane transporter activity"/>
    <property type="evidence" value="ECO:0007669"/>
    <property type="project" value="UniProtKB-UniRule"/>
</dbReference>
<dbReference type="EMBL" id="CP157947">
    <property type="protein sequence ID" value="XBS68797.1"/>
    <property type="molecule type" value="Genomic_DNA"/>
</dbReference>
<dbReference type="Pfam" id="PF03824">
    <property type="entry name" value="NicO"/>
    <property type="match status" value="1"/>
</dbReference>
<keyword evidence="12 14" id="KW-0472">Membrane</keyword>
<gene>
    <name evidence="15" type="ORF">ABK905_19775</name>
</gene>
<keyword evidence="11" id="KW-0921">Nickel transport</keyword>
<comment type="function">
    <text evidence="1">Efflux system for nickel and cobalt.</text>
</comment>
<keyword evidence="9 14" id="KW-1133">Transmembrane helix</keyword>
<comment type="similarity">
    <text evidence="3">Belongs to the NiCoT transporter (TC 2.A.52) family. RcnA subfamily.</text>
</comment>
<dbReference type="GO" id="GO:0005886">
    <property type="term" value="C:plasma membrane"/>
    <property type="evidence" value="ECO:0007669"/>
    <property type="project" value="UniProtKB-SubCell"/>
</dbReference>
<evidence type="ECO:0000313" key="15">
    <source>
        <dbReference type="EMBL" id="XBS68797.1"/>
    </source>
</evidence>
<dbReference type="GO" id="GO:0006824">
    <property type="term" value="P:cobalt ion transport"/>
    <property type="evidence" value="ECO:0007669"/>
    <property type="project" value="UniProtKB-KW"/>
</dbReference>
<feature type="transmembrane region" description="Helical" evidence="14">
    <location>
        <begin position="256"/>
        <end position="277"/>
    </location>
</feature>
<keyword evidence="4" id="KW-0171">Cobalt transport</keyword>
<dbReference type="AlphaFoldDB" id="A0AAU7Q6N9"/>
<feature type="transmembrane region" description="Helical" evidence="14">
    <location>
        <begin position="158"/>
        <end position="177"/>
    </location>
</feature>
<feature type="transmembrane region" description="Helical" evidence="14">
    <location>
        <begin position="74"/>
        <end position="92"/>
    </location>
</feature>
<evidence type="ECO:0000256" key="14">
    <source>
        <dbReference type="RuleBase" id="RU362101"/>
    </source>
</evidence>
<evidence type="ECO:0000256" key="8">
    <source>
        <dbReference type="ARBA" id="ARBA00022692"/>
    </source>
</evidence>
<keyword evidence="10" id="KW-0406">Ion transport</keyword>
<evidence type="ECO:0000256" key="10">
    <source>
        <dbReference type="ARBA" id="ARBA00023065"/>
    </source>
</evidence>
<evidence type="ECO:0000256" key="7">
    <source>
        <dbReference type="ARBA" id="ARBA00022596"/>
    </source>
</evidence>
<feature type="transmembrane region" description="Helical" evidence="14">
    <location>
        <begin position="113"/>
        <end position="138"/>
    </location>
</feature>
<dbReference type="GO" id="GO:0032025">
    <property type="term" value="P:response to cobalt ion"/>
    <property type="evidence" value="ECO:0007669"/>
    <property type="project" value="TreeGrafter"/>
</dbReference>
<keyword evidence="6" id="KW-1003">Cell membrane</keyword>
<evidence type="ECO:0000256" key="6">
    <source>
        <dbReference type="ARBA" id="ARBA00022475"/>
    </source>
</evidence>
<name>A0AAU7Q6N9_9GAMM</name>
<evidence type="ECO:0000256" key="4">
    <source>
        <dbReference type="ARBA" id="ARBA00022426"/>
    </source>
</evidence>
<proteinExistence type="inferred from homology"/>
<comment type="subcellular location">
    <subcellularLocation>
        <location evidence="2 14">Cell membrane</location>
        <topology evidence="2 14">Multi-pass membrane protein</topology>
    </subcellularLocation>
</comment>
<evidence type="ECO:0000256" key="12">
    <source>
        <dbReference type="ARBA" id="ARBA00023136"/>
    </source>
</evidence>
<evidence type="ECO:0000256" key="11">
    <source>
        <dbReference type="ARBA" id="ARBA00023112"/>
    </source>
</evidence>
<dbReference type="InterPro" id="IPR051224">
    <property type="entry name" value="NiCoT_RcnA"/>
</dbReference>
<evidence type="ECO:0000256" key="1">
    <source>
        <dbReference type="ARBA" id="ARBA00002510"/>
    </source>
</evidence>
<dbReference type="InterPro" id="IPR011541">
    <property type="entry name" value="Ni/Co_transpt_high_affinity"/>
</dbReference>
<keyword evidence="8 14" id="KW-0812">Transmembrane</keyword>
<evidence type="ECO:0000256" key="5">
    <source>
        <dbReference type="ARBA" id="ARBA00022448"/>
    </source>
</evidence>
<sequence>MSLMIASRLGSRHFRYVLASLWPFWLFLLAALTAIRYLIAYWPFILLNSVLWQERLHQHLAQLLYQVRQDPGRAGLSLALFSLFYGVLHAVGPGHGKVVLTTYLATHPSRLKLSIFMTLAASLLQGAMAIVLVSVVLIGLHLSSRVLHLGEFALEKSSYILVAFLGLLLCRRAILKLRDTLRHFRRRGPTPMGTIVSLRYLANEPSAKGRLYRPGLSAFQPPTADTLHHAADCGCGHHHVPDEAALQATAGWRTRAAVVLAMGFRPCSGAVLVLLFAKVIGVYGWGVLSALVMAAGTSMTLLTLALVVFISRRAAEGLSRRHAPGMSAGVAWATLSLAGGLLLIAVGAVLYISAQPLLTGAIRPFSH</sequence>
<dbReference type="GO" id="GO:0010045">
    <property type="term" value="P:response to nickel cation"/>
    <property type="evidence" value="ECO:0007669"/>
    <property type="project" value="TreeGrafter"/>
</dbReference>